<evidence type="ECO:0000313" key="3">
    <source>
        <dbReference type="EMBL" id="MBP5857981.1"/>
    </source>
</evidence>
<dbReference type="PANTHER" id="PTHR31423:SF3">
    <property type="entry name" value="PROLYL-TRNA SYNTHETASE ASSOCIATED DOMAIN-CONTAINING PROTEIN 1-RELATED"/>
    <property type="match status" value="1"/>
</dbReference>
<dbReference type="Gene3D" id="3.90.960.10">
    <property type="entry name" value="YbaK/aminoacyl-tRNA synthetase-associated domain"/>
    <property type="match status" value="1"/>
</dbReference>
<dbReference type="RefSeq" id="WP_210682571.1">
    <property type="nucleotide sequence ID" value="NZ_JAGMWN010000006.1"/>
</dbReference>
<comment type="caution">
    <text evidence="3">The sequence shown here is derived from an EMBL/GenBank/DDBJ whole genome shotgun (WGS) entry which is preliminary data.</text>
</comment>
<dbReference type="Proteomes" id="UP000672602">
    <property type="component" value="Unassembled WGS sequence"/>
</dbReference>
<evidence type="ECO:0000256" key="1">
    <source>
        <dbReference type="ARBA" id="ARBA00010201"/>
    </source>
</evidence>
<dbReference type="AlphaFoldDB" id="A0A8J7V391"/>
<accession>A0A8J7V391</accession>
<dbReference type="CDD" id="cd04335">
    <property type="entry name" value="PrdX_deacylase"/>
    <property type="match status" value="1"/>
</dbReference>
<name>A0A8J7V391_9PROT</name>
<dbReference type="InterPro" id="IPR040285">
    <property type="entry name" value="ProX/PRXD1"/>
</dbReference>
<proteinExistence type="inferred from homology"/>
<keyword evidence="4" id="KW-1185">Reference proteome</keyword>
<dbReference type="PANTHER" id="PTHR31423">
    <property type="entry name" value="YBAK DOMAIN-CONTAINING PROTEIN"/>
    <property type="match status" value="1"/>
</dbReference>
<evidence type="ECO:0000259" key="2">
    <source>
        <dbReference type="Pfam" id="PF04073"/>
    </source>
</evidence>
<protein>
    <submittedName>
        <fullName evidence="3">Prolyl-tRNA synthetase associated domain-containing protein</fullName>
    </submittedName>
</protein>
<feature type="domain" description="YbaK/aminoacyl-tRNA synthetase-associated" evidence="2">
    <location>
        <begin position="24"/>
        <end position="150"/>
    </location>
</feature>
<dbReference type="SUPFAM" id="SSF55826">
    <property type="entry name" value="YbaK/ProRS associated domain"/>
    <property type="match status" value="1"/>
</dbReference>
<dbReference type="Pfam" id="PF04073">
    <property type="entry name" value="tRNA_edit"/>
    <property type="match status" value="1"/>
</dbReference>
<dbReference type="EMBL" id="JAGMWN010000006">
    <property type="protein sequence ID" value="MBP5857981.1"/>
    <property type="molecule type" value="Genomic_DNA"/>
</dbReference>
<reference evidence="3" key="1">
    <citation type="submission" date="2021-04" db="EMBL/GenBank/DDBJ databases">
        <authorList>
            <person name="Zhang D.-C."/>
        </authorList>
    </citation>
    <scope>NUCLEOTIDE SEQUENCE</scope>
    <source>
        <strain evidence="3">CGMCC 1.15697</strain>
    </source>
</reference>
<organism evidence="3 4">
    <name type="scientific">Marivibrio halodurans</name>
    <dbReference type="NCBI Taxonomy" id="2039722"/>
    <lineage>
        <taxon>Bacteria</taxon>
        <taxon>Pseudomonadati</taxon>
        <taxon>Pseudomonadota</taxon>
        <taxon>Alphaproteobacteria</taxon>
        <taxon>Rhodospirillales</taxon>
        <taxon>Rhodospirillaceae</taxon>
        <taxon>Marivibrio</taxon>
    </lineage>
</organism>
<dbReference type="FunFam" id="3.90.960.10:FF:000005">
    <property type="entry name" value="Putative prolyl-tRNA synthetase"/>
    <property type="match status" value="1"/>
</dbReference>
<gene>
    <name evidence="3" type="ORF">KAJ83_13265</name>
</gene>
<dbReference type="GO" id="GO:0002161">
    <property type="term" value="F:aminoacyl-tRNA deacylase activity"/>
    <property type="evidence" value="ECO:0007669"/>
    <property type="project" value="InterPro"/>
</dbReference>
<dbReference type="InterPro" id="IPR036754">
    <property type="entry name" value="YbaK/aa-tRNA-synt-asso_dom_sf"/>
</dbReference>
<dbReference type="InterPro" id="IPR007214">
    <property type="entry name" value="YbaK/aa-tRNA-synth-assoc-dom"/>
</dbReference>
<comment type="similarity">
    <text evidence="1">Belongs to the PRORSD1 family.</text>
</comment>
<sequence>MAKGEADLLARLDALGIAHETVAHEPVFTVEESQALRGQLDGAHVKNMFLRDKKKRLWLVTVLEDRAVDLKALKKRIGAQGSLSFGDADLLMAVVGVSPGSVTPFGVINDAEKRLTVVLDAGIFGHGTVNAHPLRNDKTTRIAAADLKRFIAAEGYEAEIVDFGAPLAPEE</sequence>
<evidence type="ECO:0000313" key="4">
    <source>
        <dbReference type="Proteomes" id="UP000672602"/>
    </source>
</evidence>